<dbReference type="InterPro" id="IPR004843">
    <property type="entry name" value="Calcineurin-like_PHP"/>
</dbReference>
<dbReference type="EMBL" id="JAUZVY010000005">
    <property type="protein sequence ID" value="MDP4529856.1"/>
    <property type="molecule type" value="Genomic_DNA"/>
</dbReference>
<keyword evidence="1" id="KW-0732">Signal</keyword>
<evidence type="ECO:0000313" key="4">
    <source>
        <dbReference type="Proteomes" id="UP001236258"/>
    </source>
</evidence>
<dbReference type="SUPFAM" id="SSF56300">
    <property type="entry name" value="Metallo-dependent phosphatases"/>
    <property type="match status" value="1"/>
</dbReference>
<feature type="domain" description="Calcineurin-like phosphoesterase" evidence="2">
    <location>
        <begin position="101"/>
        <end position="318"/>
    </location>
</feature>
<protein>
    <submittedName>
        <fullName evidence="3">Metallophosphoesterase</fullName>
    </submittedName>
</protein>
<keyword evidence="4" id="KW-1185">Reference proteome</keyword>
<evidence type="ECO:0000256" key="1">
    <source>
        <dbReference type="SAM" id="SignalP"/>
    </source>
</evidence>
<gene>
    <name evidence="3" type="ORF">Q3O59_12580</name>
</gene>
<dbReference type="PANTHER" id="PTHR46546:SF4">
    <property type="entry name" value="SHEWANELLA-LIKE PROTEIN PHOSPHATASE 1"/>
    <property type="match status" value="1"/>
</dbReference>
<sequence length="371" mass="42685">MMAFKMAFQWFARLVGCFLTLLMVATVSADSLDELNDGPYIRFLQDDSLVAIQWICRGEAYTQVASVIEGRLVPVRCHQRWPIYLAEQLNADPQTEFEAQKVAVIADIHGQFELATTLLKAHHIIDDKFEWQFGQNHLVVLGDMMGRGAEVTELLWFLYELEQQAKRAGGRVHVMIGNHESMVMQGDIRFANQKYQRSSLLLKQQYQDLFDTSTLLGRWLRTKPVMLKINNMLMVHAGVHPDLLLLQMNMAEINQRFNDTLGITRSAAAEEPDLAFLYGRYGPLWLRQYFAGDEALPFSQLKTVLHHFGVEHIVVGHTSFDKIYMHYNGHVISVDSDLKRGVSGELFFWDNQQLWRGTKDGKLRPITHYKP</sequence>
<comment type="caution">
    <text evidence="3">The sequence shown here is derived from an EMBL/GenBank/DDBJ whole genome shotgun (WGS) entry which is preliminary data.</text>
</comment>
<feature type="chain" id="PRO_5046431295" evidence="1">
    <location>
        <begin position="30"/>
        <end position="371"/>
    </location>
</feature>
<dbReference type="Pfam" id="PF00149">
    <property type="entry name" value="Metallophos"/>
    <property type="match status" value="1"/>
</dbReference>
<dbReference type="Gene3D" id="3.60.21.10">
    <property type="match status" value="1"/>
</dbReference>
<evidence type="ECO:0000313" key="3">
    <source>
        <dbReference type="EMBL" id="MDP4529856.1"/>
    </source>
</evidence>
<name>A0ABT9GT97_9GAMM</name>
<dbReference type="PANTHER" id="PTHR46546">
    <property type="entry name" value="SHEWANELLA-LIKE PROTEIN PHOSPHATASE 1"/>
    <property type="match status" value="1"/>
</dbReference>
<dbReference type="Proteomes" id="UP001236258">
    <property type="component" value="Unassembled WGS sequence"/>
</dbReference>
<proteinExistence type="predicted"/>
<evidence type="ECO:0000259" key="2">
    <source>
        <dbReference type="Pfam" id="PF00149"/>
    </source>
</evidence>
<accession>A0ABT9GT97</accession>
<feature type="signal peptide" evidence="1">
    <location>
        <begin position="1"/>
        <end position="29"/>
    </location>
</feature>
<reference evidence="3 4" key="1">
    <citation type="submission" date="2023-08" db="EMBL/GenBank/DDBJ databases">
        <authorList>
            <person name="Joshi A."/>
            <person name="Thite S."/>
        </authorList>
    </citation>
    <scope>NUCLEOTIDE SEQUENCE [LARGE SCALE GENOMIC DNA]</scope>
    <source>
        <strain evidence="3 4">1E1</strain>
    </source>
</reference>
<dbReference type="InterPro" id="IPR029052">
    <property type="entry name" value="Metallo-depent_PP-like"/>
</dbReference>
<dbReference type="RefSeq" id="WP_305945903.1">
    <property type="nucleotide sequence ID" value="NZ_JAUZVY010000005.1"/>
</dbReference>
<organism evidence="3 4">
    <name type="scientific">Alkalimonas delamerensis</name>
    <dbReference type="NCBI Taxonomy" id="265981"/>
    <lineage>
        <taxon>Bacteria</taxon>
        <taxon>Pseudomonadati</taxon>
        <taxon>Pseudomonadota</taxon>
        <taxon>Gammaproteobacteria</taxon>
        <taxon>Alkalimonas</taxon>
    </lineage>
</organism>